<feature type="domain" description="Polymerase nucleotidyl transferase" evidence="10">
    <location>
        <begin position="12"/>
        <end position="76"/>
    </location>
</feature>
<evidence type="ECO:0000259" key="10">
    <source>
        <dbReference type="Pfam" id="PF01909"/>
    </source>
</evidence>
<name>A0A8J6QQJ1_9BACT</name>
<keyword evidence="7" id="KW-0067">ATP-binding</keyword>
<dbReference type="GO" id="GO:0046872">
    <property type="term" value="F:metal ion binding"/>
    <property type="evidence" value="ECO:0007669"/>
    <property type="project" value="UniProtKB-KW"/>
</dbReference>
<keyword evidence="12" id="KW-1185">Reference proteome</keyword>
<dbReference type="GO" id="GO:0016779">
    <property type="term" value="F:nucleotidyltransferase activity"/>
    <property type="evidence" value="ECO:0007669"/>
    <property type="project" value="UniProtKB-KW"/>
</dbReference>
<keyword evidence="4" id="KW-0548">Nucleotidyltransferase</keyword>
<dbReference type="PANTHER" id="PTHR33571">
    <property type="entry name" value="SSL8005 PROTEIN"/>
    <property type="match status" value="1"/>
</dbReference>
<dbReference type="Proteomes" id="UP000632828">
    <property type="component" value="Unassembled WGS sequence"/>
</dbReference>
<dbReference type="SUPFAM" id="SSF81301">
    <property type="entry name" value="Nucleotidyltransferase"/>
    <property type="match status" value="1"/>
</dbReference>
<dbReference type="InterPro" id="IPR043519">
    <property type="entry name" value="NT_sf"/>
</dbReference>
<evidence type="ECO:0000256" key="7">
    <source>
        <dbReference type="ARBA" id="ARBA00022840"/>
    </source>
</evidence>
<keyword evidence="5" id="KW-0479">Metal-binding</keyword>
<keyword evidence="2" id="KW-1277">Toxin-antitoxin system</keyword>
<evidence type="ECO:0000256" key="9">
    <source>
        <dbReference type="ARBA" id="ARBA00038276"/>
    </source>
</evidence>
<comment type="cofactor">
    <cofactor evidence="1">
        <name>Mg(2+)</name>
        <dbReference type="ChEBI" id="CHEBI:18420"/>
    </cofactor>
</comment>
<evidence type="ECO:0000256" key="5">
    <source>
        <dbReference type="ARBA" id="ARBA00022723"/>
    </source>
</evidence>
<dbReference type="EMBL" id="JACWUN010000013">
    <property type="protein sequence ID" value="MBD1401261.1"/>
    <property type="molecule type" value="Genomic_DNA"/>
</dbReference>
<comment type="similarity">
    <text evidence="9">Belongs to the MntA antitoxin family.</text>
</comment>
<dbReference type="Pfam" id="PF01909">
    <property type="entry name" value="NTP_transf_2"/>
    <property type="match status" value="1"/>
</dbReference>
<keyword evidence="6" id="KW-0547">Nucleotide-binding</keyword>
<evidence type="ECO:0000313" key="12">
    <source>
        <dbReference type="Proteomes" id="UP000632828"/>
    </source>
</evidence>
<evidence type="ECO:0000256" key="3">
    <source>
        <dbReference type="ARBA" id="ARBA00022679"/>
    </source>
</evidence>
<evidence type="ECO:0000313" key="11">
    <source>
        <dbReference type="EMBL" id="MBD1401261.1"/>
    </source>
</evidence>
<evidence type="ECO:0000256" key="1">
    <source>
        <dbReference type="ARBA" id="ARBA00001946"/>
    </source>
</evidence>
<organism evidence="11 12">
    <name type="scientific">Pelovirga terrestris</name>
    <dbReference type="NCBI Taxonomy" id="2771352"/>
    <lineage>
        <taxon>Bacteria</taxon>
        <taxon>Pseudomonadati</taxon>
        <taxon>Thermodesulfobacteriota</taxon>
        <taxon>Desulfuromonadia</taxon>
        <taxon>Geobacterales</taxon>
        <taxon>Geobacteraceae</taxon>
        <taxon>Pelovirga</taxon>
    </lineage>
</organism>
<evidence type="ECO:0000256" key="4">
    <source>
        <dbReference type="ARBA" id="ARBA00022695"/>
    </source>
</evidence>
<dbReference type="GO" id="GO:0005524">
    <property type="term" value="F:ATP binding"/>
    <property type="evidence" value="ECO:0007669"/>
    <property type="project" value="UniProtKB-KW"/>
</dbReference>
<accession>A0A8J6QQJ1</accession>
<sequence length="93" mass="10385">MRTEEITEFLATHKDEMAQRFGVVKIGLFGSYARGEADDHSDIDIAIEMAADQKNLHNFLALKRHLEETFGKKIDIGAPARDRRTPDSPASNG</sequence>
<gene>
    <name evidence="11" type="ORF">ICT70_11295</name>
</gene>
<dbReference type="PANTHER" id="PTHR33571:SF14">
    <property type="entry name" value="PROTEIN ADENYLYLTRANSFERASE MJ0435-RELATED"/>
    <property type="match status" value="1"/>
</dbReference>
<dbReference type="InterPro" id="IPR002934">
    <property type="entry name" value="Polymerase_NTP_transf_dom"/>
</dbReference>
<evidence type="ECO:0000256" key="6">
    <source>
        <dbReference type="ARBA" id="ARBA00022741"/>
    </source>
</evidence>
<dbReference type="Gene3D" id="3.30.460.10">
    <property type="entry name" value="Beta Polymerase, domain 2"/>
    <property type="match status" value="1"/>
</dbReference>
<dbReference type="RefSeq" id="WP_191156680.1">
    <property type="nucleotide sequence ID" value="NZ_JACWUN010000013.1"/>
</dbReference>
<keyword evidence="3" id="KW-0808">Transferase</keyword>
<keyword evidence="8" id="KW-0460">Magnesium</keyword>
<evidence type="ECO:0000256" key="2">
    <source>
        <dbReference type="ARBA" id="ARBA00022649"/>
    </source>
</evidence>
<dbReference type="InterPro" id="IPR052038">
    <property type="entry name" value="Type-VII_TA_antitoxin"/>
</dbReference>
<evidence type="ECO:0000256" key="8">
    <source>
        <dbReference type="ARBA" id="ARBA00022842"/>
    </source>
</evidence>
<protein>
    <submittedName>
        <fullName evidence="11">Nucleotidyltransferase domain-containing protein</fullName>
    </submittedName>
</protein>
<dbReference type="AlphaFoldDB" id="A0A8J6QQJ1"/>
<reference evidence="11" key="1">
    <citation type="submission" date="2020-09" db="EMBL/GenBank/DDBJ databases">
        <title>Pelobacter alkaliphilus sp. nov., a novel anaerobic arsenate-reducing bacterium from terrestrial mud volcano.</title>
        <authorList>
            <person name="Khomyakova M.A."/>
            <person name="Merkel A.Y."/>
            <person name="Slobodkin A.I."/>
        </authorList>
    </citation>
    <scope>NUCLEOTIDE SEQUENCE</scope>
    <source>
        <strain evidence="11">M08fum</strain>
    </source>
</reference>
<comment type="caution">
    <text evidence="11">The sequence shown here is derived from an EMBL/GenBank/DDBJ whole genome shotgun (WGS) entry which is preliminary data.</text>
</comment>
<dbReference type="CDD" id="cd05403">
    <property type="entry name" value="NT_KNTase_like"/>
    <property type="match status" value="1"/>
</dbReference>
<proteinExistence type="inferred from homology"/>